<dbReference type="AlphaFoldDB" id="A0A1R3JUF1"/>
<comment type="similarity">
    <text evidence="1">Belongs to the PPR family. P subfamily.</text>
</comment>
<protein>
    <recommendedName>
        <fullName evidence="6">Pentatricopeptide repeat-containing protein</fullName>
    </recommendedName>
</protein>
<evidence type="ECO:0000256" key="3">
    <source>
        <dbReference type="PROSITE-ProRule" id="PRU00708"/>
    </source>
</evidence>
<dbReference type="PROSITE" id="PS51375">
    <property type="entry name" value="PPR"/>
    <property type="match status" value="1"/>
</dbReference>
<keyword evidence="2" id="KW-0677">Repeat</keyword>
<dbReference type="STRING" id="93759.A0A1R3JUF1"/>
<dbReference type="NCBIfam" id="TIGR00756">
    <property type="entry name" value="PPR"/>
    <property type="match status" value="1"/>
</dbReference>
<evidence type="ECO:0000313" key="4">
    <source>
        <dbReference type="EMBL" id="OMO98410.1"/>
    </source>
</evidence>
<gene>
    <name evidence="4" type="ORF">COLO4_13953</name>
</gene>
<dbReference type="EMBL" id="AWUE01015340">
    <property type="protein sequence ID" value="OMO98410.1"/>
    <property type="molecule type" value="Genomic_DNA"/>
</dbReference>
<dbReference type="Pfam" id="PF13041">
    <property type="entry name" value="PPR_2"/>
    <property type="match status" value="1"/>
</dbReference>
<dbReference type="Gene3D" id="1.25.40.10">
    <property type="entry name" value="Tetratricopeptide repeat domain"/>
    <property type="match status" value="1"/>
</dbReference>
<proteinExistence type="inferred from homology"/>
<accession>A0A1R3JUF1</accession>
<dbReference type="PANTHER" id="PTHR47941">
    <property type="entry name" value="PENTATRICOPEPTIDE REPEAT-CONTAINING PROTEIN 3, MITOCHONDRIAL"/>
    <property type="match status" value="1"/>
</dbReference>
<name>A0A1R3JUF1_9ROSI</name>
<dbReference type="InterPro" id="IPR011990">
    <property type="entry name" value="TPR-like_helical_dom_sf"/>
</dbReference>
<dbReference type="Proteomes" id="UP000187203">
    <property type="component" value="Unassembled WGS sequence"/>
</dbReference>
<dbReference type="OrthoDB" id="1709053at2759"/>
<evidence type="ECO:0000256" key="1">
    <source>
        <dbReference type="ARBA" id="ARBA00007626"/>
    </source>
</evidence>
<sequence length="81" mass="9039">MKQSDLSFSVLALILKLGLQPDSRTMNVMLSGLCNEGKIDEAMKLFWKIVRIGYPYDVYTCSIVISGGEIQEAIEVNGMKH</sequence>
<keyword evidence="5" id="KW-1185">Reference proteome</keyword>
<reference evidence="5" key="1">
    <citation type="submission" date="2013-09" db="EMBL/GenBank/DDBJ databases">
        <title>Corchorus olitorius genome sequencing.</title>
        <authorList>
            <person name="Alam M."/>
            <person name="Haque M.S."/>
            <person name="Islam M.S."/>
            <person name="Emdad E.M."/>
            <person name="Islam M.M."/>
            <person name="Ahmed B."/>
            <person name="Halim A."/>
            <person name="Hossen Q.M.M."/>
            <person name="Hossain M.Z."/>
            <person name="Ahmed R."/>
            <person name="Khan M.M."/>
            <person name="Islam R."/>
            <person name="Rashid M.M."/>
            <person name="Khan S.A."/>
            <person name="Rahman M.S."/>
            <person name="Alam M."/>
            <person name="Yahiya A.S."/>
            <person name="Khan M.S."/>
            <person name="Azam M.S."/>
            <person name="Haque T."/>
            <person name="Lashkar M.Z.H."/>
            <person name="Akhand A.I."/>
            <person name="Morshed G."/>
            <person name="Roy S."/>
            <person name="Uddin K.S."/>
            <person name="Rabeya T."/>
            <person name="Hossain A.S."/>
            <person name="Chowdhury A."/>
            <person name="Snigdha A.R."/>
            <person name="Mortoza M.S."/>
            <person name="Matin S.A."/>
            <person name="Hoque S.M.E."/>
            <person name="Islam M.K."/>
            <person name="Roy D.K."/>
            <person name="Haider R."/>
            <person name="Moosa M.M."/>
            <person name="Elias S.M."/>
            <person name="Hasan A.M."/>
            <person name="Jahan S."/>
            <person name="Shafiuddin M."/>
            <person name="Mahmood N."/>
            <person name="Shommy N.S."/>
        </authorList>
    </citation>
    <scope>NUCLEOTIDE SEQUENCE [LARGE SCALE GENOMIC DNA]</scope>
    <source>
        <strain evidence="5">cv. O-4</strain>
    </source>
</reference>
<feature type="repeat" description="PPR" evidence="3">
    <location>
        <begin position="22"/>
        <end position="56"/>
    </location>
</feature>
<comment type="caution">
    <text evidence="4">The sequence shown here is derived from an EMBL/GenBank/DDBJ whole genome shotgun (WGS) entry which is preliminary data.</text>
</comment>
<organism evidence="4 5">
    <name type="scientific">Corchorus olitorius</name>
    <dbReference type="NCBI Taxonomy" id="93759"/>
    <lineage>
        <taxon>Eukaryota</taxon>
        <taxon>Viridiplantae</taxon>
        <taxon>Streptophyta</taxon>
        <taxon>Embryophyta</taxon>
        <taxon>Tracheophyta</taxon>
        <taxon>Spermatophyta</taxon>
        <taxon>Magnoliopsida</taxon>
        <taxon>eudicotyledons</taxon>
        <taxon>Gunneridae</taxon>
        <taxon>Pentapetalae</taxon>
        <taxon>rosids</taxon>
        <taxon>malvids</taxon>
        <taxon>Malvales</taxon>
        <taxon>Malvaceae</taxon>
        <taxon>Grewioideae</taxon>
        <taxon>Apeibeae</taxon>
        <taxon>Corchorus</taxon>
    </lineage>
</organism>
<evidence type="ECO:0000313" key="5">
    <source>
        <dbReference type="Proteomes" id="UP000187203"/>
    </source>
</evidence>
<dbReference type="InterPro" id="IPR002885">
    <property type="entry name" value="PPR_rpt"/>
</dbReference>
<evidence type="ECO:0000256" key="2">
    <source>
        <dbReference type="ARBA" id="ARBA00022737"/>
    </source>
</evidence>
<evidence type="ECO:0008006" key="6">
    <source>
        <dbReference type="Google" id="ProtNLM"/>
    </source>
</evidence>